<proteinExistence type="predicted"/>
<organism evidence="1 2">
    <name type="scientific">Microlunatus ginsengisoli</name>
    <dbReference type="NCBI Taxonomy" id="363863"/>
    <lineage>
        <taxon>Bacteria</taxon>
        <taxon>Bacillati</taxon>
        <taxon>Actinomycetota</taxon>
        <taxon>Actinomycetes</taxon>
        <taxon>Propionibacteriales</taxon>
        <taxon>Propionibacteriaceae</taxon>
        <taxon>Microlunatus</taxon>
    </lineage>
</organism>
<dbReference type="Gene3D" id="3.90.180.10">
    <property type="entry name" value="Medium-chain alcohol dehydrogenases, catalytic domain"/>
    <property type="match status" value="1"/>
</dbReference>
<accession>A0ABP7AQC1</accession>
<sequence>MRAALTQIETSAGAAEPRVRQACSCDGKDRQMKALVYHGPGSKAWEDVPDPEIESPTDAIVAVETTTALDQ</sequence>
<dbReference type="EMBL" id="BAABAB010000049">
    <property type="protein sequence ID" value="GAA3638149.1"/>
    <property type="molecule type" value="Genomic_DNA"/>
</dbReference>
<gene>
    <name evidence="1" type="ORF">GCM10022236_45690</name>
</gene>
<dbReference type="InterPro" id="IPR011032">
    <property type="entry name" value="GroES-like_sf"/>
</dbReference>
<reference evidence="2" key="1">
    <citation type="journal article" date="2019" name="Int. J. Syst. Evol. Microbiol.">
        <title>The Global Catalogue of Microorganisms (GCM) 10K type strain sequencing project: providing services to taxonomists for standard genome sequencing and annotation.</title>
        <authorList>
            <consortium name="The Broad Institute Genomics Platform"/>
            <consortium name="The Broad Institute Genome Sequencing Center for Infectious Disease"/>
            <person name="Wu L."/>
            <person name="Ma J."/>
        </authorList>
    </citation>
    <scope>NUCLEOTIDE SEQUENCE [LARGE SCALE GENOMIC DNA]</scope>
    <source>
        <strain evidence="2">JCM 16929</strain>
    </source>
</reference>
<dbReference type="SUPFAM" id="SSF50129">
    <property type="entry name" value="GroES-like"/>
    <property type="match status" value="1"/>
</dbReference>
<evidence type="ECO:0000313" key="1">
    <source>
        <dbReference type="EMBL" id="GAA3638149.1"/>
    </source>
</evidence>
<protein>
    <submittedName>
        <fullName evidence="1">Uncharacterized protein</fullName>
    </submittedName>
</protein>
<evidence type="ECO:0000313" key="2">
    <source>
        <dbReference type="Proteomes" id="UP001501490"/>
    </source>
</evidence>
<dbReference type="Proteomes" id="UP001501490">
    <property type="component" value="Unassembled WGS sequence"/>
</dbReference>
<name>A0ABP7AQC1_9ACTN</name>
<keyword evidence="2" id="KW-1185">Reference proteome</keyword>
<comment type="caution">
    <text evidence="1">The sequence shown here is derived from an EMBL/GenBank/DDBJ whole genome shotgun (WGS) entry which is preliminary data.</text>
</comment>